<dbReference type="InterPro" id="IPR050206">
    <property type="entry name" value="FtsK/SpoIIIE/SftA"/>
</dbReference>
<dbReference type="PANTHER" id="PTHR22683:SF41">
    <property type="entry name" value="DNA TRANSLOCASE FTSK"/>
    <property type="match status" value="1"/>
</dbReference>
<dbReference type="PROSITE" id="PS50901">
    <property type="entry name" value="FTSK"/>
    <property type="match status" value="1"/>
</dbReference>
<dbReference type="Pfam" id="PF01580">
    <property type="entry name" value="FtsK_SpoIIIE"/>
    <property type="match status" value="1"/>
</dbReference>
<dbReference type="InterPro" id="IPR027417">
    <property type="entry name" value="P-loop_NTPase"/>
</dbReference>
<evidence type="ECO:0000259" key="7">
    <source>
        <dbReference type="PROSITE" id="PS50901"/>
    </source>
</evidence>
<keyword evidence="6" id="KW-0472">Membrane</keyword>
<name>A0A0G0TM83_9BACT</name>
<keyword evidence="3 5" id="KW-0067">ATP-binding</keyword>
<dbReference type="SMART" id="SM00843">
    <property type="entry name" value="Ftsk_gamma"/>
    <property type="match status" value="1"/>
</dbReference>
<dbReference type="Gene3D" id="3.40.50.300">
    <property type="entry name" value="P-loop containing nucleotide triphosphate hydrolases"/>
    <property type="match status" value="1"/>
</dbReference>
<feature type="transmembrane region" description="Helical" evidence="6">
    <location>
        <begin position="20"/>
        <end position="41"/>
    </location>
</feature>
<keyword evidence="8" id="KW-0131">Cell cycle</keyword>
<dbReference type="Gene3D" id="3.30.980.40">
    <property type="match status" value="1"/>
</dbReference>
<evidence type="ECO:0000313" key="9">
    <source>
        <dbReference type="Proteomes" id="UP000034292"/>
    </source>
</evidence>
<dbReference type="SMART" id="SM00382">
    <property type="entry name" value="AAA"/>
    <property type="match status" value="1"/>
</dbReference>
<dbReference type="InterPro" id="IPR036388">
    <property type="entry name" value="WH-like_DNA-bd_sf"/>
</dbReference>
<dbReference type="InterPro" id="IPR041027">
    <property type="entry name" value="FtsK_alpha"/>
</dbReference>
<dbReference type="Pfam" id="PF17854">
    <property type="entry name" value="FtsK_alpha"/>
    <property type="match status" value="1"/>
</dbReference>
<dbReference type="EMBL" id="LBZV01000004">
    <property type="protein sequence ID" value="KKR78083.1"/>
    <property type="molecule type" value="Genomic_DNA"/>
</dbReference>
<sequence>MKRYRRRGKTPPIHLEKKAILSIMGIGFLVLSILMFLSIFTSTGLLLTLRKMIFGYFGAGIFLIPFLTVLTALPLLAFKFKLTKPNIYIGFLTAILSFIALLSPFSKELSGSVGIAIWSTFQSLLTAAGAFFVLLFALVSSVIIATNTSPDQVLASITLFYKKVVSIIKVMRKRIPFAEHPGFITRSAAGVTTKGKPLRSLSDTRLQPEGLSQNPVVNSPGQNRIWQYPPLSLLNDVKGTANRGNLKQNAHVIEKTLESFGITAKVIEVNLGPTVTQYALEIPSGTRLAKILTLQNDLALALATPTGNVRIEAPIPGKSLVGIEIPNISPEMVSLKSILSNDVMRSNKSKLAIGLGMDVSGNPIITDITKMPHVLIAGTTGSGKSVLMNALISTILFRASPQEVKLILVDPKRVELTDYNDIPHLLTPVIIETDKILSALKWAIAEMDRRYKLFHGAQVRNIANYNELSGFQALPYIVIVIDELHNLMEFAPVEVEDCVVRIAAMARATGIHLVLATQRPSVDVITGLIKANIPCRIAFNVSSMIDSRVIIDQPGAEKLLGKGDMLYVPPDASKPMRIQGVYVSDTELRNLIGFLKRSGITPEYTEEVTQMPVGRMKAGVGGSGASDELFEEAVRTICQYDRASASLLQRRLRIGYARAARLLDELESESIVGPGEGSKPRDVLVKNPNDYFQAKAQAGNASAE</sequence>
<keyword evidence="6" id="KW-1133">Transmembrane helix</keyword>
<dbReference type="PATRIC" id="fig|1618408.3.peg.314"/>
<feature type="transmembrane region" description="Helical" evidence="6">
    <location>
        <begin position="87"/>
        <end position="105"/>
    </location>
</feature>
<keyword evidence="8" id="KW-0132">Cell division</keyword>
<feature type="transmembrane region" description="Helical" evidence="6">
    <location>
        <begin position="53"/>
        <end position="75"/>
    </location>
</feature>
<dbReference type="PANTHER" id="PTHR22683">
    <property type="entry name" value="SPORULATION PROTEIN RELATED"/>
    <property type="match status" value="1"/>
</dbReference>
<keyword evidence="6" id="KW-0812">Transmembrane</keyword>
<dbReference type="AlphaFoldDB" id="A0A0G0TM83"/>
<dbReference type="SUPFAM" id="SSF52540">
    <property type="entry name" value="P-loop containing nucleoside triphosphate hydrolases"/>
    <property type="match status" value="1"/>
</dbReference>
<comment type="similarity">
    <text evidence="1">Belongs to the FtsK/SpoIIIE/SftA family.</text>
</comment>
<evidence type="ECO:0000256" key="4">
    <source>
        <dbReference type="ARBA" id="ARBA00023125"/>
    </source>
</evidence>
<feature type="transmembrane region" description="Helical" evidence="6">
    <location>
        <begin position="125"/>
        <end position="145"/>
    </location>
</feature>
<evidence type="ECO:0000256" key="2">
    <source>
        <dbReference type="ARBA" id="ARBA00022741"/>
    </source>
</evidence>
<evidence type="ECO:0000256" key="1">
    <source>
        <dbReference type="ARBA" id="ARBA00006474"/>
    </source>
</evidence>
<dbReference type="InterPro" id="IPR002543">
    <property type="entry name" value="FtsK_dom"/>
</dbReference>
<protein>
    <submittedName>
        <fullName evidence="8">Cell division FtsK/SpoIIIE</fullName>
    </submittedName>
</protein>
<feature type="binding site" evidence="5">
    <location>
        <begin position="378"/>
        <end position="385"/>
    </location>
    <ligand>
        <name>ATP</name>
        <dbReference type="ChEBI" id="CHEBI:30616"/>
    </ligand>
</feature>
<dbReference type="CDD" id="cd01127">
    <property type="entry name" value="TrwB_TraG_TraD_VirD4"/>
    <property type="match status" value="1"/>
</dbReference>
<accession>A0A0G0TM83</accession>
<dbReference type="Gene3D" id="1.10.10.10">
    <property type="entry name" value="Winged helix-like DNA-binding domain superfamily/Winged helix DNA-binding domain"/>
    <property type="match status" value="1"/>
</dbReference>
<gene>
    <name evidence="8" type="ORF">UU23_C0004G0065</name>
</gene>
<dbReference type="SUPFAM" id="SSF46785">
    <property type="entry name" value="Winged helix' DNA-binding domain"/>
    <property type="match status" value="1"/>
</dbReference>
<keyword evidence="4" id="KW-0238">DNA-binding</keyword>
<comment type="caution">
    <text evidence="8">The sequence shown here is derived from an EMBL/GenBank/DDBJ whole genome shotgun (WGS) entry which is preliminary data.</text>
</comment>
<dbReference type="InterPro" id="IPR003593">
    <property type="entry name" value="AAA+_ATPase"/>
</dbReference>
<feature type="domain" description="FtsK" evidence="7">
    <location>
        <begin position="361"/>
        <end position="548"/>
    </location>
</feature>
<dbReference type="InterPro" id="IPR018541">
    <property type="entry name" value="Ftsk_gamma"/>
</dbReference>
<evidence type="ECO:0000256" key="3">
    <source>
        <dbReference type="ARBA" id="ARBA00022840"/>
    </source>
</evidence>
<dbReference type="Proteomes" id="UP000034292">
    <property type="component" value="Unassembled WGS sequence"/>
</dbReference>
<evidence type="ECO:0000256" key="6">
    <source>
        <dbReference type="SAM" id="Phobius"/>
    </source>
</evidence>
<dbReference type="GO" id="GO:0003677">
    <property type="term" value="F:DNA binding"/>
    <property type="evidence" value="ECO:0007669"/>
    <property type="project" value="UniProtKB-KW"/>
</dbReference>
<reference evidence="8 9" key="1">
    <citation type="journal article" date="2015" name="Nature">
        <title>rRNA introns, odd ribosomes, and small enigmatic genomes across a large radiation of phyla.</title>
        <authorList>
            <person name="Brown C.T."/>
            <person name="Hug L.A."/>
            <person name="Thomas B.C."/>
            <person name="Sharon I."/>
            <person name="Castelle C.J."/>
            <person name="Singh A."/>
            <person name="Wilkins M.J."/>
            <person name="Williams K.H."/>
            <person name="Banfield J.F."/>
        </authorList>
    </citation>
    <scope>NUCLEOTIDE SEQUENCE [LARGE SCALE GENOMIC DNA]</scope>
</reference>
<dbReference type="STRING" id="1618408.UU23_C0004G0065"/>
<proteinExistence type="inferred from homology"/>
<evidence type="ECO:0000313" key="8">
    <source>
        <dbReference type="EMBL" id="KKR78083.1"/>
    </source>
</evidence>
<dbReference type="GO" id="GO:0005524">
    <property type="term" value="F:ATP binding"/>
    <property type="evidence" value="ECO:0007669"/>
    <property type="project" value="UniProtKB-UniRule"/>
</dbReference>
<dbReference type="InterPro" id="IPR036390">
    <property type="entry name" value="WH_DNA-bd_sf"/>
</dbReference>
<organism evidence="8 9">
    <name type="scientific">Candidatus Curtissbacteria bacterium GW2011_GWA1_40_9</name>
    <dbReference type="NCBI Taxonomy" id="1618408"/>
    <lineage>
        <taxon>Bacteria</taxon>
        <taxon>Candidatus Curtissiibacteriota</taxon>
    </lineage>
</organism>
<dbReference type="Pfam" id="PF09397">
    <property type="entry name" value="FtsK_gamma"/>
    <property type="match status" value="1"/>
</dbReference>
<keyword evidence="2 5" id="KW-0547">Nucleotide-binding</keyword>
<dbReference type="GO" id="GO:0051301">
    <property type="term" value="P:cell division"/>
    <property type="evidence" value="ECO:0007669"/>
    <property type="project" value="UniProtKB-KW"/>
</dbReference>
<evidence type="ECO:0000256" key="5">
    <source>
        <dbReference type="PROSITE-ProRule" id="PRU00289"/>
    </source>
</evidence>